<feature type="domain" description="Secretion system C-terminal sorting" evidence="1">
    <location>
        <begin position="211"/>
        <end position="283"/>
    </location>
</feature>
<sequence>MLSLLVVARASRAQSPDSENGTLRAGGPVVARSQAARASFAYYEGSRCTGTVGTLVPTIATGATGGTFSASPGGLRLDPATGSIDLAQSQPGTYTIVNQLAEAVAASTTLELHALPSPVLTASGATALAPGGSVQLVASGGQPGASYQFFNDGQAISGATTSTYTATAGGSYTVLVINPGSCVAASAPVAITAAPARATRAAAASPVTLQVFPNPNTGSFVVAISGSAASAELAVFTSGGQPVQTLVLPLIAGSAKADLSKLAPGTYLLRATTAGGTVTRRVVRE</sequence>
<organism evidence="2 3">
    <name type="scientific">Hymenobacter aquaticus</name>
    <dbReference type="NCBI Taxonomy" id="1867101"/>
    <lineage>
        <taxon>Bacteria</taxon>
        <taxon>Pseudomonadati</taxon>
        <taxon>Bacteroidota</taxon>
        <taxon>Cytophagia</taxon>
        <taxon>Cytophagales</taxon>
        <taxon>Hymenobacteraceae</taxon>
        <taxon>Hymenobacter</taxon>
    </lineage>
</organism>
<reference evidence="2 3" key="1">
    <citation type="submission" date="2019-04" db="EMBL/GenBank/DDBJ databases">
        <authorList>
            <person name="Feng G."/>
            <person name="Zhang J."/>
            <person name="Zhu H."/>
        </authorList>
    </citation>
    <scope>NUCLEOTIDE SEQUENCE [LARGE SCALE GENOMIC DNA]</scope>
    <source>
        <strain evidence="2 3">JCM 31653</strain>
    </source>
</reference>
<dbReference type="EMBL" id="SRLC01000001">
    <property type="protein sequence ID" value="TGE25266.1"/>
    <property type="molecule type" value="Genomic_DNA"/>
</dbReference>
<name>A0A4Z0Q729_9BACT</name>
<dbReference type="RefSeq" id="WP_167856809.1">
    <property type="nucleotide sequence ID" value="NZ_SRLC01000001.1"/>
</dbReference>
<proteinExistence type="predicted"/>
<evidence type="ECO:0000313" key="2">
    <source>
        <dbReference type="EMBL" id="TGE25266.1"/>
    </source>
</evidence>
<gene>
    <name evidence="2" type="ORF">E5K00_08770</name>
</gene>
<evidence type="ECO:0000259" key="1">
    <source>
        <dbReference type="Pfam" id="PF18962"/>
    </source>
</evidence>
<comment type="caution">
    <text evidence="2">The sequence shown here is derived from an EMBL/GenBank/DDBJ whole genome shotgun (WGS) entry which is preliminary data.</text>
</comment>
<dbReference type="Proteomes" id="UP000297549">
    <property type="component" value="Unassembled WGS sequence"/>
</dbReference>
<keyword evidence="3" id="KW-1185">Reference proteome</keyword>
<dbReference type="InterPro" id="IPR026444">
    <property type="entry name" value="Secre_tail"/>
</dbReference>
<dbReference type="Gene3D" id="2.60.40.10">
    <property type="entry name" value="Immunoglobulins"/>
    <property type="match status" value="1"/>
</dbReference>
<dbReference type="NCBIfam" id="TIGR04183">
    <property type="entry name" value="Por_Secre_tail"/>
    <property type="match status" value="1"/>
</dbReference>
<accession>A0A4Z0Q729</accession>
<dbReference type="Pfam" id="PF18962">
    <property type="entry name" value="Por_Secre_tail"/>
    <property type="match status" value="1"/>
</dbReference>
<dbReference type="InterPro" id="IPR013783">
    <property type="entry name" value="Ig-like_fold"/>
</dbReference>
<dbReference type="AlphaFoldDB" id="A0A4Z0Q729"/>
<evidence type="ECO:0000313" key="3">
    <source>
        <dbReference type="Proteomes" id="UP000297549"/>
    </source>
</evidence>
<protein>
    <submittedName>
        <fullName evidence="2">T9SS type A sorting domain-containing protein</fullName>
    </submittedName>
</protein>